<dbReference type="Proteomes" id="UP000565613">
    <property type="component" value="Unassembled WGS sequence"/>
</dbReference>
<proteinExistence type="predicted"/>
<sequence>MGLLQKVLGPRVEVPADLEVDAAPGQVLAPVGGRAVPLSEVPDPVLATGGLGAGIAIEPDGDTVFSPVDGVVTVTAGTRHAIGVTDEKGADVLVHIGVDTVSLRGSGFTYFVRKGDRVRAGQALMSFDPGLIRKSGLDSHVVVVVTNTEDLAAVTPVVPGMLDAGDLAIAIEY</sequence>
<dbReference type="InterPro" id="IPR050890">
    <property type="entry name" value="PTS_EIIA_component"/>
</dbReference>
<evidence type="ECO:0000256" key="6">
    <source>
        <dbReference type="ARBA" id="ARBA00022777"/>
    </source>
</evidence>
<evidence type="ECO:0000256" key="2">
    <source>
        <dbReference type="ARBA" id="ARBA00022448"/>
    </source>
</evidence>
<dbReference type="GO" id="GO:0005737">
    <property type="term" value="C:cytoplasm"/>
    <property type="evidence" value="ECO:0007669"/>
    <property type="project" value="UniProtKB-SubCell"/>
</dbReference>
<dbReference type="FunFam" id="2.70.70.10:FF:000001">
    <property type="entry name" value="PTS system glucose-specific IIA component"/>
    <property type="match status" value="1"/>
</dbReference>
<evidence type="ECO:0000256" key="5">
    <source>
        <dbReference type="ARBA" id="ARBA00022683"/>
    </source>
</evidence>
<dbReference type="InterPro" id="IPR011055">
    <property type="entry name" value="Dup_hybrid_motif"/>
</dbReference>
<dbReference type="AlphaFoldDB" id="A0A7X9XZH7"/>
<name>A0A7X9XZH7_9ACTN</name>
<dbReference type="SUPFAM" id="SSF51261">
    <property type="entry name" value="Duplicated hybrid motif"/>
    <property type="match status" value="1"/>
</dbReference>
<comment type="subcellular location">
    <subcellularLocation>
        <location evidence="1">Cytoplasm</location>
    </subcellularLocation>
</comment>
<accession>A0A7X9XZH7</accession>
<evidence type="ECO:0000256" key="4">
    <source>
        <dbReference type="ARBA" id="ARBA00022679"/>
    </source>
</evidence>
<dbReference type="GO" id="GO:0009401">
    <property type="term" value="P:phosphoenolpyruvate-dependent sugar phosphotransferase system"/>
    <property type="evidence" value="ECO:0007669"/>
    <property type="project" value="UniProtKB-KW"/>
</dbReference>
<keyword evidence="3 8" id="KW-0762">Sugar transport</keyword>
<dbReference type="PROSITE" id="PS51093">
    <property type="entry name" value="PTS_EIIA_TYPE_1"/>
    <property type="match status" value="1"/>
</dbReference>
<evidence type="ECO:0000256" key="3">
    <source>
        <dbReference type="ARBA" id="ARBA00022597"/>
    </source>
</evidence>
<evidence type="ECO:0000313" key="8">
    <source>
        <dbReference type="EMBL" id="NMF25406.1"/>
    </source>
</evidence>
<dbReference type="Gene3D" id="2.70.70.10">
    <property type="entry name" value="Glucose Permease (Domain IIA)"/>
    <property type="match status" value="1"/>
</dbReference>
<keyword evidence="4" id="KW-0808">Transferase</keyword>
<dbReference type="NCBIfam" id="TIGR00830">
    <property type="entry name" value="PTBA"/>
    <property type="match status" value="1"/>
</dbReference>
<dbReference type="PROSITE" id="PS00371">
    <property type="entry name" value="PTS_EIIA_TYPE_1_HIS"/>
    <property type="match status" value="1"/>
</dbReference>
<dbReference type="GO" id="GO:0016301">
    <property type="term" value="F:kinase activity"/>
    <property type="evidence" value="ECO:0007669"/>
    <property type="project" value="UniProtKB-KW"/>
</dbReference>
<dbReference type="EMBL" id="JABAGR010000002">
    <property type="protein sequence ID" value="NMF25406.1"/>
    <property type="molecule type" value="Genomic_DNA"/>
</dbReference>
<dbReference type="PANTHER" id="PTHR45008">
    <property type="entry name" value="PTS SYSTEM GLUCOSE-SPECIFIC EIIA COMPONENT"/>
    <property type="match status" value="1"/>
</dbReference>
<keyword evidence="2" id="KW-0813">Transport</keyword>
<gene>
    <name evidence="8" type="ORF">HF885_02945</name>
</gene>
<evidence type="ECO:0000256" key="1">
    <source>
        <dbReference type="ARBA" id="ARBA00004496"/>
    </source>
</evidence>
<dbReference type="RefSeq" id="WP_170103468.1">
    <property type="nucleotide sequence ID" value="NZ_JABAGR010000002.1"/>
</dbReference>
<dbReference type="PANTHER" id="PTHR45008:SF1">
    <property type="entry name" value="PTS SYSTEM GLUCOSE-SPECIFIC EIIA COMPONENT"/>
    <property type="match status" value="1"/>
</dbReference>
<organism evidence="8 9">
    <name type="scientific">Parafannyhessea umbonata</name>
    <dbReference type="NCBI Taxonomy" id="604330"/>
    <lineage>
        <taxon>Bacteria</taxon>
        <taxon>Bacillati</taxon>
        <taxon>Actinomycetota</taxon>
        <taxon>Coriobacteriia</taxon>
        <taxon>Coriobacteriales</taxon>
        <taxon>Atopobiaceae</taxon>
        <taxon>Parafannyhessea</taxon>
    </lineage>
</organism>
<protein>
    <submittedName>
        <fullName evidence="8">PTS glucose transporter subunit IIA</fullName>
    </submittedName>
</protein>
<evidence type="ECO:0000313" key="9">
    <source>
        <dbReference type="Proteomes" id="UP000565613"/>
    </source>
</evidence>
<evidence type="ECO:0000259" key="7">
    <source>
        <dbReference type="PROSITE" id="PS51093"/>
    </source>
</evidence>
<keyword evidence="6" id="KW-0418">Kinase</keyword>
<keyword evidence="5" id="KW-0598">Phosphotransferase system</keyword>
<dbReference type="InterPro" id="IPR001127">
    <property type="entry name" value="PTS_EIIA_1_perm"/>
</dbReference>
<comment type="caution">
    <text evidence="8">The sequence shown here is derived from an EMBL/GenBank/DDBJ whole genome shotgun (WGS) entry which is preliminary data.</text>
</comment>
<reference evidence="8 9" key="1">
    <citation type="submission" date="2020-04" db="EMBL/GenBank/DDBJ databases">
        <authorList>
            <person name="Hitch T.C.A."/>
            <person name="Wylensek D."/>
            <person name="Clavel T."/>
        </authorList>
    </citation>
    <scope>NUCLEOTIDE SEQUENCE [LARGE SCALE GENOMIC DNA]</scope>
    <source>
        <strain evidence="8 9">105184</strain>
    </source>
</reference>
<dbReference type="Pfam" id="PF00358">
    <property type="entry name" value="PTS_EIIA_1"/>
    <property type="match status" value="1"/>
</dbReference>
<feature type="domain" description="PTS EIIA type-1" evidence="7">
    <location>
        <begin position="43"/>
        <end position="147"/>
    </location>
</feature>